<organism evidence="1 2">
    <name type="scientific">Streptomyces asiaticus subsp. ignotus</name>
    <dbReference type="NCBI Taxonomy" id="3098222"/>
    <lineage>
        <taxon>Bacteria</taxon>
        <taxon>Bacillati</taxon>
        <taxon>Actinomycetota</taxon>
        <taxon>Actinomycetes</taxon>
        <taxon>Kitasatosporales</taxon>
        <taxon>Streptomycetaceae</taxon>
        <taxon>Streptomyces</taxon>
        <taxon>Streptomyces violaceusniger group</taxon>
    </lineage>
</organism>
<proteinExistence type="predicted"/>
<dbReference type="RefSeq" id="WP_330812061.1">
    <property type="nucleotide sequence ID" value="NZ_JAZBJO010000021.1"/>
</dbReference>
<comment type="caution">
    <text evidence="1">The sequence shown here is derived from an EMBL/GenBank/DDBJ whole genome shotgun (WGS) entry which is preliminary data.</text>
</comment>
<accession>A0ABU7Q334</accession>
<evidence type="ECO:0000313" key="2">
    <source>
        <dbReference type="Proteomes" id="UP001354709"/>
    </source>
</evidence>
<sequence length="192" mass="20715">MDAGLAAVCGALAGAVATTGAAFATGWWQRENVLIAARAEHRRQRREPRSDVYKTFVAAVVETRDYAGAGPMGGGITIGQFGPERFTQDYAAQVGERVNRVREAWLNVAISGPDDLAALATSMDDKCASLAFTSALLIGSAERLTEGQSTSETFEYHSRNFSEVAHSLTPLLTQFMARAREVLDEDGTVRRD</sequence>
<dbReference type="Proteomes" id="UP001354709">
    <property type="component" value="Unassembled WGS sequence"/>
</dbReference>
<reference evidence="1 2" key="1">
    <citation type="submission" date="2023-11" db="EMBL/GenBank/DDBJ databases">
        <title>30 novel species of actinomycetes from the DSMZ collection.</title>
        <authorList>
            <person name="Nouioui I."/>
        </authorList>
    </citation>
    <scope>NUCLEOTIDE SEQUENCE [LARGE SCALE GENOMIC DNA]</scope>
    <source>
        <strain evidence="1 2">DSM 41524</strain>
    </source>
</reference>
<protein>
    <submittedName>
        <fullName evidence="1">Uncharacterized protein</fullName>
    </submittedName>
</protein>
<gene>
    <name evidence="1" type="ORF">V2J94_28485</name>
</gene>
<name>A0ABU7Q334_9ACTN</name>
<evidence type="ECO:0000313" key="1">
    <source>
        <dbReference type="EMBL" id="MEE4595782.1"/>
    </source>
</evidence>
<dbReference type="EMBL" id="JAZBJO010000021">
    <property type="protein sequence ID" value="MEE4595782.1"/>
    <property type="molecule type" value="Genomic_DNA"/>
</dbReference>
<keyword evidence="2" id="KW-1185">Reference proteome</keyword>